<evidence type="ECO:0000313" key="2">
    <source>
        <dbReference type="Proteomes" id="UP001190700"/>
    </source>
</evidence>
<protein>
    <submittedName>
        <fullName evidence="1">Uncharacterized protein</fullName>
    </submittedName>
</protein>
<proteinExistence type="predicted"/>
<dbReference type="AlphaFoldDB" id="A0AAE0BPG6"/>
<organism evidence="1 2">
    <name type="scientific">Cymbomonas tetramitiformis</name>
    <dbReference type="NCBI Taxonomy" id="36881"/>
    <lineage>
        <taxon>Eukaryota</taxon>
        <taxon>Viridiplantae</taxon>
        <taxon>Chlorophyta</taxon>
        <taxon>Pyramimonadophyceae</taxon>
        <taxon>Pyramimonadales</taxon>
        <taxon>Pyramimonadaceae</taxon>
        <taxon>Cymbomonas</taxon>
    </lineage>
</organism>
<accession>A0AAE0BPG6</accession>
<name>A0AAE0BPG6_9CHLO</name>
<reference evidence="1 2" key="1">
    <citation type="journal article" date="2015" name="Genome Biol. Evol.">
        <title>Comparative Genomics of a Bacterivorous Green Alga Reveals Evolutionary Causalities and Consequences of Phago-Mixotrophic Mode of Nutrition.</title>
        <authorList>
            <person name="Burns J.A."/>
            <person name="Paasch A."/>
            <person name="Narechania A."/>
            <person name="Kim E."/>
        </authorList>
    </citation>
    <scope>NUCLEOTIDE SEQUENCE [LARGE SCALE GENOMIC DNA]</scope>
    <source>
        <strain evidence="1 2">PLY_AMNH</strain>
    </source>
</reference>
<comment type="caution">
    <text evidence="1">The sequence shown here is derived from an EMBL/GenBank/DDBJ whole genome shotgun (WGS) entry which is preliminary data.</text>
</comment>
<sequence length="87" mass="9401">MLAPRRFFPKVLSNNLIGQPMYPDGGAETPAQHFGDSKNSWGEPEAEVEAMCSYAAQRAYLLVCVIEPWVRRAKAVAQAPAPAGVAV</sequence>
<gene>
    <name evidence="1" type="ORF">CYMTET_49807</name>
</gene>
<dbReference type="EMBL" id="LGRX02033671">
    <property type="protein sequence ID" value="KAK3240346.1"/>
    <property type="molecule type" value="Genomic_DNA"/>
</dbReference>
<evidence type="ECO:0000313" key="1">
    <source>
        <dbReference type="EMBL" id="KAK3240346.1"/>
    </source>
</evidence>
<dbReference type="Proteomes" id="UP001190700">
    <property type="component" value="Unassembled WGS sequence"/>
</dbReference>
<keyword evidence="2" id="KW-1185">Reference proteome</keyword>